<keyword evidence="2" id="KW-1133">Transmembrane helix</keyword>
<sequence>MVAELNILSVNLATACMESFLYGIFCILSGTSTYLLLRRGREQMAAGMSSRPMWRTPMFIAGCLIALTVTGHWILTVVRLFDAFVNYKGGAEPIIAFADLSMMTEVIKTAFLVVTVLISDAMIIYRLYIVWSYNKFIIIFPVMTWCGLIACGTGVCWQFAVYTLGDDVFKTSAGRWITSDCVFTFTTNIYCSLLIAYRVWRTRITTQAYGGANIMGALAIIIESAALQSCVLRSVRSALPTDRLPLLSRFPSQQELEPHLLRDLPSEEQHPVHDVRPLGADLRDLAHAHQPARRARLGARRRTRARRPAVPRVTAVSQARSYASAADQNFAMRPLAVNITRVVNQEDDFGGMKKADYSSQGSILPV</sequence>
<keyword evidence="2" id="KW-0812">Transmembrane</keyword>
<feature type="region of interest" description="Disordered" evidence="1">
    <location>
        <begin position="289"/>
        <end position="311"/>
    </location>
</feature>
<protein>
    <submittedName>
        <fullName evidence="3">Uncharacterized protein</fullName>
    </submittedName>
</protein>
<dbReference type="STRING" id="34475.A0A4Y9XZ10"/>
<feature type="transmembrane region" description="Helical" evidence="2">
    <location>
        <begin position="58"/>
        <end position="81"/>
    </location>
</feature>
<feature type="transmembrane region" description="Helical" evidence="2">
    <location>
        <begin position="20"/>
        <end position="37"/>
    </location>
</feature>
<reference evidence="3 4" key="1">
    <citation type="submission" date="2019-01" db="EMBL/GenBank/DDBJ databases">
        <title>Genome sequencing of the rare red list fungi Fomitopsis rosea.</title>
        <authorList>
            <person name="Buettner E."/>
            <person name="Kellner H."/>
        </authorList>
    </citation>
    <scope>NUCLEOTIDE SEQUENCE [LARGE SCALE GENOMIC DNA]</scope>
    <source>
        <strain evidence="3 4">DSM 105464</strain>
    </source>
</reference>
<gene>
    <name evidence="3" type="ORF">EVJ58_g8291</name>
</gene>
<feature type="transmembrane region" description="Helical" evidence="2">
    <location>
        <begin position="176"/>
        <end position="196"/>
    </location>
</feature>
<evidence type="ECO:0000256" key="2">
    <source>
        <dbReference type="SAM" id="Phobius"/>
    </source>
</evidence>
<feature type="transmembrane region" description="Helical" evidence="2">
    <location>
        <begin position="110"/>
        <end position="129"/>
    </location>
</feature>
<feature type="transmembrane region" description="Helical" evidence="2">
    <location>
        <begin position="208"/>
        <end position="227"/>
    </location>
</feature>
<proteinExistence type="predicted"/>
<feature type="transmembrane region" description="Helical" evidence="2">
    <location>
        <begin position="136"/>
        <end position="164"/>
    </location>
</feature>
<name>A0A4Y9XZ10_9APHY</name>
<dbReference type="Proteomes" id="UP000298390">
    <property type="component" value="Unassembled WGS sequence"/>
</dbReference>
<organism evidence="3 4">
    <name type="scientific">Rhodofomes roseus</name>
    <dbReference type="NCBI Taxonomy" id="34475"/>
    <lineage>
        <taxon>Eukaryota</taxon>
        <taxon>Fungi</taxon>
        <taxon>Dikarya</taxon>
        <taxon>Basidiomycota</taxon>
        <taxon>Agaricomycotina</taxon>
        <taxon>Agaricomycetes</taxon>
        <taxon>Polyporales</taxon>
        <taxon>Rhodofomes</taxon>
    </lineage>
</organism>
<evidence type="ECO:0000313" key="4">
    <source>
        <dbReference type="Proteomes" id="UP000298390"/>
    </source>
</evidence>
<feature type="compositionally biased region" description="Basic residues" evidence="1">
    <location>
        <begin position="290"/>
        <end position="309"/>
    </location>
</feature>
<accession>A0A4Y9XZ10</accession>
<comment type="caution">
    <text evidence="3">The sequence shown here is derived from an EMBL/GenBank/DDBJ whole genome shotgun (WGS) entry which is preliminary data.</text>
</comment>
<keyword evidence="2" id="KW-0472">Membrane</keyword>
<evidence type="ECO:0000313" key="3">
    <source>
        <dbReference type="EMBL" id="TFY55386.1"/>
    </source>
</evidence>
<dbReference type="EMBL" id="SEKV01000596">
    <property type="protein sequence ID" value="TFY55386.1"/>
    <property type="molecule type" value="Genomic_DNA"/>
</dbReference>
<dbReference type="AlphaFoldDB" id="A0A4Y9XZ10"/>
<evidence type="ECO:0000256" key="1">
    <source>
        <dbReference type="SAM" id="MobiDB-lite"/>
    </source>
</evidence>